<evidence type="ECO:0000313" key="2">
    <source>
        <dbReference type="EMBL" id="MBO2451431.1"/>
    </source>
</evidence>
<proteinExistence type="predicted"/>
<protein>
    <recommendedName>
        <fullName evidence="4">Terpene synthase</fullName>
    </recommendedName>
</protein>
<dbReference type="AlphaFoldDB" id="A0A939T3N7"/>
<dbReference type="EMBL" id="JAGEOJ010000013">
    <property type="protein sequence ID" value="MBO2451431.1"/>
    <property type="molecule type" value="Genomic_DNA"/>
</dbReference>
<feature type="compositionally biased region" description="Pro residues" evidence="1">
    <location>
        <begin position="106"/>
        <end position="130"/>
    </location>
</feature>
<feature type="region of interest" description="Disordered" evidence="1">
    <location>
        <begin position="103"/>
        <end position="134"/>
    </location>
</feature>
<name>A0A939T3N7_9ACTN</name>
<organism evidence="2 3">
    <name type="scientific">Actinomadura barringtoniae</name>
    <dbReference type="NCBI Taxonomy" id="1427535"/>
    <lineage>
        <taxon>Bacteria</taxon>
        <taxon>Bacillati</taxon>
        <taxon>Actinomycetota</taxon>
        <taxon>Actinomycetes</taxon>
        <taxon>Streptosporangiales</taxon>
        <taxon>Thermomonosporaceae</taxon>
        <taxon>Actinomadura</taxon>
    </lineage>
</organism>
<accession>A0A939T3N7</accession>
<keyword evidence="3" id="KW-1185">Reference proteome</keyword>
<gene>
    <name evidence="2" type="ORF">J4573_30375</name>
</gene>
<evidence type="ECO:0000313" key="3">
    <source>
        <dbReference type="Proteomes" id="UP000669179"/>
    </source>
</evidence>
<dbReference type="Pfam" id="PF19086">
    <property type="entry name" value="Terpene_syn_C_2"/>
    <property type="match status" value="1"/>
</dbReference>
<evidence type="ECO:0008006" key="4">
    <source>
        <dbReference type="Google" id="ProtNLM"/>
    </source>
</evidence>
<dbReference type="RefSeq" id="WP_208259332.1">
    <property type="nucleotide sequence ID" value="NZ_JAGEOJ010000013.1"/>
</dbReference>
<evidence type="ECO:0000256" key="1">
    <source>
        <dbReference type="SAM" id="MobiDB-lite"/>
    </source>
</evidence>
<dbReference type="Gene3D" id="1.10.600.10">
    <property type="entry name" value="Farnesyl Diphosphate Synthase"/>
    <property type="match status" value="1"/>
</dbReference>
<dbReference type="SUPFAM" id="SSF48576">
    <property type="entry name" value="Terpenoid synthases"/>
    <property type="match status" value="1"/>
</dbReference>
<sequence length="325" mass="34889">MTSSALESGATCAVAGQGQRQMREWAAAYPGLYGAKAFDPALFSTLALAAAFSGPGLSARRLRMANRVCLWCFGLDWLIDYAATRADEVSDLVRRCKDVAASPRPAAMPAPPRPAAMPAPPRPAAIPAPPGLDGSASTPAVADLMAFLADITTELAAAPAFARLGEVWFSELSLMLDAMAREWTWKADRKIGTTDGTTDAPTFDAYLANADNLGFSFVLTSHWIAEGGHGEAEAVRAASQAVQRVIRLLNDLGTYERDLQWGDLNALLLDLTRGEVEARIADLTAEARTAIHDMRDGHRGLATYMERQMDFCAGFYGVTDFWGAL</sequence>
<dbReference type="InterPro" id="IPR008949">
    <property type="entry name" value="Isoprenoid_synthase_dom_sf"/>
</dbReference>
<dbReference type="Proteomes" id="UP000669179">
    <property type="component" value="Unassembled WGS sequence"/>
</dbReference>
<reference evidence="2" key="1">
    <citation type="submission" date="2021-03" db="EMBL/GenBank/DDBJ databases">
        <authorList>
            <person name="Kanchanasin P."/>
            <person name="Saeng-In P."/>
            <person name="Phongsopitanun W."/>
            <person name="Yuki M."/>
            <person name="Kudo T."/>
            <person name="Ohkuma M."/>
            <person name="Tanasupawat S."/>
        </authorList>
    </citation>
    <scope>NUCLEOTIDE SEQUENCE</scope>
    <source>
        <strain evidence="2">GKU 128</strain>
    </source>
</reference>
<comment type="caution">
    <text evidence="2">The sequence shown here is derived from an EMBL/GenBank/DDBJ whole genome shotgun (WGS) entry which is preliminary data.</text>
</comment>